<keyword evidence="2" id="KW-0830">Ubiquinone</keyword>
<dbReference type="Pfam" id="PF08241">
    <property type="entry name" value="Methyltransf_11"/>
    <property type="match status" value="1"/>
</dbReference>
<keyword evidence="2" id="KW-0489">Methyltransferase</keyword>
<dbReference type="InterPro" id="IPR029063">
    <property type="entry name" value="SAM-dependent_MTases_sf"/>
</dbReference>
<dbReference type="CDD" id="cd02440">
    <property type="entry name" value="AdoMet_MTases"/>
    <property type="match status" value="1"/>
</dbReference>
<evidence type="ECO:0000313" key="3">
    <source>
        <dbReference type="Proteomes" id="UP000838748"/>
    </source>
</evidence>
<keyword evidence="2" id="KW-0808">Transferase</keyword>
<dbReference type="InterPro" id="IPR013216">
    <property type="entry name" value="Methyltransf_11"/>
</dbReference>
<dbReference type="GO" id="GO:0102208">
    <property type="term" value="F:2-polyprenyl-6-hydroxyphenol methylase activity"/>
    <property type="evidence" value="ECO:0007669"/>
    <property type="project" value="UniProtKB-EC"/>
</dbReference>
<name>A0ABM9A716_9VIBR</name>
<dbReference type="GO" id="GO:0032259">
    <property type="term" value="P:methylation"/>
    <property type="evidence" value="ECO:0007669"/>
    <property type="project" value="UniProtKB-KW"/>
</dbReference>
<comment type="caution">
    <text evidence="2">The sequence shown here is derived from an EMBL/GenBank/DDBJ whole genome shotgun (WGS) entry which is preliminary data.</text>
</comment>
<organism evidence="2 3">
    <name type="scientific">Vibrio marisflavi CECT 7928</name>
    <dbReference type="NCBI Taxonomy" id="634439"/>
    <lineage>
        <taxon>Bacteria</taxon>
        <taxon>Pseudomonadati</taxon>
        <taxon>Pseudomonadota</taxon>
        <taxon>Gammaproteobacteria</taxon>
        <taxon>Vibrionales</taxon>
        <taxon>Vibrionaceae</taxon>
        <taxon>Vibrio</taxon>
    </lineage>
</organism>
<dbReference type="PANTHER" id="PTHR43861">
    <property type="entry name" value="TRANS-ACONITATE 2-METHYLTRANSFERASE-RELATED"/>
    <property type="match status" value="1"/>
</dbReference>
<dbReference type="Proteomes" id="UP000838748">
    <property type="component" value="Unassembled WGS sequence"/>
</dbReference>
<evidence type="ECO:0000313" key="2">
    <source>
        <dbReference type="EMBL" id="CAH0540988.1"/>
    </source>
</evidence>
<dbReference type="RefSeq" id="WP_237362774.1">
    <property type="nucleotide sequence ID" value="NZ_CAKLDM010000002.1"/>
</dbReference>
<gene>
    <name evidence="2" type="primary">COQ3_3</name>
    <name evidence="2" type="ORF">VMF7928_03292</name>
</gene>
<evidence type="ECO:0000259" key="1">
    <source>
        <dbReference type="Pfam" id="PF08241"/>
    </source>
</evidence>
<dbReference type="SUPFAM" id="SSF53335">
    <property type="entry name" value="S-adenosyl-L-methionine-dependent methyltransferases"/>
    <property type="match status" value="1"/>
</dbReference>
<proteinExistence type="predicted"/>
<dbReference type="EC" id="2.1.1.222" evidence="2"/>
<feature type="domain" description="Methyltransferase type 11" evidence="1">
    <location>
        <begin position="44"/>
        <end position="138"/>
    </location>
</feature>
<keyword evidence="3" id="KW-1185">Reference proteome</keyword>
<accession>A0ABM9A716</accession>
<sequence length="233" mass="26719">MESLLYSIYAKDYGRVVLDNVYNAQLERPSHQAMFPDLQGKHVLDLGCGPGVYAQYMTERGAKVTSIDVSQDMVDIVRGKLGEKVKAYRQDLNLGLPEEQTDQYDLVVSPLAVHYLEDLTTLFNDIKRVLKKGGLFLFSTHHPMIDFQFSPSGNYFQQEMLTQEWDIIGKPVEVRFYRRSFTQIFQYITQAGFAVVEFNEGCPAESMKDSSPESYKLLSSTPNFTFYKCRVLE</sequence>
<dbReference type="Gene3D" id="3.40.50.150">
    <property type="entry name" value="Vaccinia Virus protein VP39"/>
    <property type="match status" value="1"/>
</dbReference>
<reference evidence="2" key="1">
    <citation type="submission" date="2021-11" db="EMBL/GenBank/DDBJ databases">
        <authorList>
            <person name="Rodrigo-Torres L."/>
            <person name="Arahal R. D."/>
            <person name="Lucena T."/>
        </authorList>
    </citation>
    <scope>NUCLEOTIDE SEQUENCE</scope>
    <source>
        <strain evidence="2">CECT 7928</strain>
    </source>
</reference>
<protein>
    <submittedName>
        <fullName evidence="2">Ubiquinone biosynthesis O-methyltransferase, mitochondrial</fullName>
        <ecNumber evidence="2">2.1.1.222</ecNumber>
    </submittedName>
</protein>
<dbReference type="EMBL" id="CAKLDM010000002">
    <property type="protein sequence ID" value="CAH0540988.1"/>
    <property type="molecule type" value="Genomic_DNA"/>
</dbReference>